<name>A0A0C3F829_PILCF</name>
<organism evidence="1 2">
    <name type="scientific">Piloderma croceum (strain F 1598)</name>
    <dbReference type="NCBI Taxonomy" id="765440"/>
    <lineage>
        <taxon>Eukaryota</taxon>
        <taxon>Fungi</taxon>
        <taxon>Dikarya</taxon>
        <taxon>Basidiomycota</taxon>
        <taxon>Agaricomycotina</taxon>
        <taxon>Agaricomycetes</taxon>
        <taxon>Agaricomycetidae</taxon>
        <taxon>Atheliales</taxon>
        <taxon>Atheliaceae</taxon>
        <taxon>Piloderma</taxon>
    </lineage>
</organism>
<dbReference type="AlphaFoldDB" id="A0A0C3F829"/>
<evidence type="ECO:0000313" key="1">
    <source>
        <dbReference type="EMBL" id="KIM76051.1"/>
    </source>
</evidence>
<dbReference type="OrthoDB" id="61870at2759"/>
<dbReference type="Proteomes" id="UP000054166">
    <property type="component" value="Unassembled WGS sequence"/>
</dbReference>
<protein>
    <submittedName>
        <fullName evidence="1">Uncharacterized protein</fullName>
    </submittedName>
</protein>
<proteinExistence type="predicted"/>
<accession>A0A0C3F829</accession>
<reference evidence="2" key="2">
    <citation type="submission" date="2015-01" db="EMBL/GenBank/DDBJ databases">
        <title>Evolutionary Origins and Diversification of the Mycorrhizal Mutualists.</title>
        <authorList>
            <consortium name="DOE Joint Genome Institute"/>
            <consortium name="Mycorrhizal Genomics Consortium"/>
            <person name="Kohler A."/>
            <person name="Kuo A."/>
            <person name="Nagy L.G."/>
            <person name="Floudas D."/>
            <person name="Copeland A."/>
            <person name="Barry K.W."/>
            <person name="Cichocki N."/>
            <person name="Veneault-Fourrey C."/>
            <person name="LaButti K."/>
            <person name="Lindquist E.A."/>
            <person name="Lipzen A."/>
            <person name="Lundell T."/>
            <person name="Morin E."/>
            <person name="Murat C."/>
            <person name="Riley R."/>
            <person name="Ohm R."/>
            <person name="Sun H."/>
            <person name="Tunlid A."/>
            <person name="Henrissat B."/>
            <person name="Grigoriev I.V."/>
            <person name="Hibbett D.S."/>
            <person name="Martin F."/>
        </authorList>
    </citation>
    <scope>NUCLEOTIDE SEQUENCE [LARGE SCALE GENOMIC DNA]</scope>
    <source>
        <strain evidence="2">F 1598</strain>
    </source>
</reference>
<dbReference type="EMBL" id="KN833039">
    <property type="protein sequence ID" value="KIM76051.1"/>
    <property type="molecule type" value="Genomic_DNA"/>
</dbReference>
<dbReference type="HOGENOM" id="CLU_1971362_0_0_1"/>
<reference evidence="1 2" key="1">
    <citation type="submission" date="2014-04" db="EMBL/GenBank/DDBJ databases">
        <authorList>
            <consortium name="DOE Joint Genome Institute"/>
            <person name="Kuo A."/>
            <person name="Tarkka M."/>
            <person name="Buscot F."/>
            <person name="Kohler A."/>
            <person name="Nagy L.G."/>
            <person name="Floudas D."/>
            <person name="Copeland A."/>
            <person name="Barry K.W."/>
            <person name="Cichocki N."/>
            <person name="Veneault-Fourrey C."/>
            <person name="LaButti K."/>
            <person name="Lindquist E.A."/>
            <person name="Lipzen A."/>
            <person name="Lundell T."/>
            <person name="Morin E."/>
            <person name="Murat C."/>
            <person name="Sun H."/>
            <person name="Tunlid A."/>
            <person name="Henrissat B."/>
            <person name="Grigoriev I.V."/>
            <person name="Hibbett D.S."/>
            <person name="Martin F."/>
            <person name="Nordberg H.P."/>
            <person name="Cantor M.N."/>
            <person name="Hua S.X."/>
        </authorList>
    </citation>
    <scope>NUCLEOTIDE SEQUENCE [LARGE SCALE GENOMIC DNA]</scope>
    <source>
        <strain evidence="1 2">F 1598</strain>
    </source>
</reference>
<sequence>MPSGQQGPIRIHFPSTTTTTLPYTYIAAFCDRTRAPETESWIFTSFEVAAAPPEDEAACINLVLTLSRTIHDLPHTLPPDIPSLGSSSTFTAWGSEETFSAVPQVPDAPRHNHYLLPHISYSSSGAS</sequence>
<gene>
    <name evidence="1" type="ORF">PILCRDRAFT_13086</name>
</gene>
<dbReference type="InParanoid" id="A0A0C3F829"/>
<keyword evidence="2" id="KW-1185">Reference proteome</keyword>
<evidence type="ECO:0000313" key="2">
    <source>
        <dbReference type="Proteomes" id="UP000054166"/>
    </source>
</evidence>